<dbReference type="Proteomes" id="UP000265614">
    <property type="component" value="Unassembled WGS sequence"/>
</dbReference>
<sequence length="99" mass="10757">MGSYAHHLVERLAGRRVAEVLLDLAAEAGLRGPGALRDLRRTPHGWVALLGPAHVRVQPRRDLWELLAPGQAPLALTRRELARALRALDEPAPLRAAAA</sequence>
<protein>
    <submittedName>
        <fullName evidence="1">Uncharacterized protein</fullName>
    </submittedName>
</protein>
<evidence type="ECO:0000313" key="2">
    <source>
        <dbReference type="Proteomes" id="UP000265614"/>
    </source>
</evidence>
<keyword evidence="2" id="KW-1185">Reference proteome</keyword>
<accession>A0A3A3YZY2</accession>
<proteinExistence type="predicted"/>
<dbReference type="RefSeq" id="WP_119948429.1">
    <property type="nucleotide sequence ID" value="NZ_QZEZ01000001.1"/>
</dbReference>
<evidence type="ECO:0000313" key="1">
    <source>
        <dbReference type="EMBL" id="RJK97530.1"/>
    </source>
</evidence>
<name>A0A3A3YZY2_9ACTN</name>
<dbReference type="AlphaFoldDB" id="A0A3A3YZY2"/>
<dbReference type="EMBL" id="QZEZ01000001">
    <property type="protein sequence ID" value="RJK97530.1"/>
    <property type="molecule type" value="Genomic_DNA"/>
</dbReference>
<comment type="caution">
    <text evidence="1">The sequence shown here is derived from an EMBL/GenBank/DDBJ whole genome shotgun (WGS) entry which is preliminary data.</text>
</comment>
<reference evidence="1 2" key="1">
    <citation type="submission" date="2018-09" db="EMBL/GenBank/DDBJ databases">
        <title>YIM 75000 draft genome.</title>
        <authorList>
            <person name="Tang S."/>
            <person name="Feng Y."/>
        </authorList>
    </citation>
    <scope>NUCLEOTIDE SEQUENCE [LARGE SCALE GENOMIC DNA]</scope>
    <source>
        <strain evidence="1 2">YIM 75000</strain>
    </source>
</reference>
<organism evidence="1 2">
    <name type="scientific">Vallicoccus soli</name>
    <dbReference type="NCBI Taxonomy" id="2339232"/>
    <lineage>
        <taxon>Bacteria</taxon>
        <taxon>Bacillati</taxon>
        <taxon>Actinomycetota</taxon>
        <taxon>Actinomycetes</taxon>
        <taxon>Motilibacterales</taxon>
        <taxon>Vallicoccaceae</taxon>
        <taxon>Vallicoccus</taxon>
    </lineage>
</organism>
<gene>
    <name evidence="1" type="ORF">D5H78_00320</name>
</gene>